<dbReference type="AlphaFoldDB" id="A0A2T2WCD9"/>
<accession>A0A2T2WCD9</accession>
<keyword evidence="1" id="KW-0812">Transmembrane</keyword>
<keyword evidence="1" id="KW-0472">Membrane</keyword>
<evidence type="ECO:0000313" key="3">
    <source>
        <dbReference type="Proteomes" id="UP000241848"/>
    </source>
</evidence>
<evidence type="ECO:0000256" key="1">
    <source>
        <dbReference type="SAM" id="Phobius"/>
    </source>
</evidence>
<proteinExistence type="predicted"/>
<dbReference type="Proteomes" id="UP000241848">
    <property type="component" value="Unassembled WGS sequence"/>
</dbReference>
<evidence type="ECO:0008006" key="4">
    <source>
        <dbReference type="Google" id="ProtNLM"/>
    </source>
</evidence>
<evidence type="ECO:0000313" key="2">
    <source>
        <dbReference type="EMBL" id="PSR19896.1"/>
    </source>
</evidence>
<protein>
    <recommendedName>
        <fullName evidence="4">Type II secretion system protein GspF domain-containing protein</fullName>
    </recommendedName>
</protein>
<reference evidence="2 3" key="1">
    <citation type="journal article" date="2014" name="BMC Genomics">
        <title>Comparison of environmental and isolate Sulfobacillus genomes reveals diverse carbon, sulfur, nitrogen, and hydrogen metabolisms.</title>
        <authorList>
            <person name="Justice N.B."/>
            <person name="Norman A."/>
            <person name="Brown C.T."/>
            <person name="Singh A."/>
            <person name="Thomas B.C."/>
            <person name="Banfield J.F."/>
        </authorList>
    </citation>
    <scope>NUCLEOTIDE SEQUENCE [LARGE SCALE GENOMIC DNA]</scope>
    <source>
        <strain evidence="2">AMDSBA3</strain>
    </source>
</reference>
<name>A0A2T2WCD9_9FIRM</name>
<gene>
    <name evidence="2" type="ORF">C7B45_17665</name>
</gene>
<keyword evidence="1" id="KW-1133">Transmembrane helix</keyword>
<feature type="transmembrane region" description="Helical" evidence="1">
    <location>
        <begin position="234"/>
        <end position="255"/>
    </location>
</feature>
<dbReference type="EMBL" id="PXYV01000121">
    <property type="protein sequence ID" value="PSR19896.1"/>
    <property type="molecule type" value="Genomic_DNA"/>
</dbReference>
<feature type="transmembrane region" description="Helical" evidence="1">
    <location>
        <begin position="91"/>
        <end position="110"/>
    </location>
</feature>
<sequence>MIIGMWALAGCLTGWALWMVFHPPRVVDWVAPTPWLERWMQGLDARLRQGWNPRTRREAEILALPPWHVVGLMLMAWAGGLLLGLDFGKGWLLALGIGILLAWKGPAWVIHRRFLLWQSQLARDFPPLVLMLRIYLDLGEPLAEALGHARPALSRLGQEELDRLLSALQMGARQEALKAWARRTDLPAYGLLADTLAQGWDHGLSGDALTPLDTLIQSSREQGTRSLTARLDGMATIVPLIAAFGELLVVLYAILVGNGIS</sequence>
<organism evidence="2 3">
    <name type="scientific">Sulfobacillus acidophilus</name>
    <dbReference type="NCBI Taxonomy" id="53633"/>
    <lineage>
        <taxon>Bacteria</taxon>
        <taxon>Bacillati</taxon>
        <taxon>Bacillota</taxon>
        <taxon>Clostridia</taxon>
        <taxon>Eubacteriales</taxon>
        <taxon>Clostridiales Family XVII. Incertae Sedis</taxon>
        <taxon>Sulfobacillus</taxon>
    </lineage>
</organism>
<comment type="caution">
    <text evidence="2">The sequence shown here is derived from an EMBL/GenBank/DDBJ whole genome shotgun (WGS) entry which is preliminary data.</text>
</comment>